<proteinExistence type="predicted"/>
<dbReference type="InterPro" id="IPR028082">
    <property type="entry name" value="Peripla_BP_I"/>
</dbReference>
<evidence type="ECO:0000313" key="5">
    <source>
        <dbReference type="EMBL" id="ACQ91856.1"/>
    </source>
</evidence>
<keyword evidence="2" id="KW-0238">DNA-binding</keyword>
<gene>
    <name evidence="5" type="ordered locus">Tola_0226</name>
</gene>
<dbReference type="Pfam" id="PF00356">
    <property type="entry name" value="LacI"/>
    <property type="match status" value="1"/>
</dbReference>
<dbReference type="KEGG" id="tau:Tola_0226"/>
<dbReference type="InterPro" id="IPR010982">
    <property type="entry name" value="Lambda_DNA-bd_dom_sf"/>
</dbReference>
<dbReference type="Pfam" id="PF13377">
    <property type="entry name" value="Peripla_BP_3"/>
    <property type="match status" value="1"/>
</dbReference>
<dbReference type="EMBL" id="CP001616">
    <property type="protein sequence ID" value="ACQ91856.1"/>
    <property type="molecule type" value="Genomic_DNA"/>
</dbReference>
<dbReference type="AlphaFoldDB" id="C4L8I6"/>
<dbReference type="SMART" id="SM00354">
    <property type="entry name" value="HTH_LACI"/>
    <property type="match status" value="1"/>
</dbReference>
<dbReference type="HOGENOM" id="CLU_037628_6_3_6"/>
<evidence type="ECO:0000256" key="2">
    <source>
        <dbReference type="ARBA" id="ARBA00023125"/>
    </source>
</evidence>
<dbReference type="OrthoDB" id="5681588at2"/>
<dbReference type="SUPFAM" id="SSF47413">
    <property type="entry name" value="lambda repressor-like DNA-binding domains"/>
    <property type="match status" value="1"/>
</dbReference>
<dbReference type="STRING" id="595494.Tola_0226"/>
<dbReference type="Gene3D" id="1.10.260.40">
    <property type="entry name" value="lambda repressor-like DNA-binding domains"/>
    <property type="match status" value="1"/>
</dbReference>
<dbReference type="InterPro" id="IPR000843">
    <property type="entry name" value="HTH_LacI"/>
</dbReference>
<feature type="domain" description="HTH lacI-type" evidence="4">
    <location>
        <begin position="6"/>
        <end position="60"/>
    </location>
</feature>
<reference evidence="5 6" key="2">
    <citation type="journal article" date="2011" name="Stand. Genomic Sci.">
        <title>Complete genome sequence of Tolumonas auensis type strain (TA 4).</title>
        <authorList>
            <person name="Chertkov O."/>
            <person name="Copeland A."/>
            <person name="Lucas S."/>
            <person name="Lapidus A."/>
            <person name="Berry K.W."/>
            <person name="Detter J.C."/>
            <person name="Del Rio T.G."/>
            <person name="Hammon N."/>
            <person name="Dalin E."/>
            <person name="Tice H."/>
            <person name="Pitluck S."/>
            <person name="Richardson P."/>
            <person name="Bruce D."/>
            <person name="Goodwin L."/>
            <person name="Han C."/>
            <person name="Tapia R."/>
            <person name="Saunders E."/>
            <person name="Schmutz J."/>
            <person name="Brettin T."/>
            <person name="Larimer F."/>
            <person name="Land M."/>
            <person name="Hauser L."/>
            <person name="Spring S."/>
            <person name="Rohde M."/>
            <person name="Kyrpides N.C."/>
            <person name="Ivanova N."/>
            <person name="Goker M."/>
            <person name="Beller H.R."/>
            <person name="Klenk H.P."/>
            <person name="Woyke T."/>
        </authorList>
    </citation>
    <scope>NUCLEOTIDE SEQUENCE [LARGE SCALE GENOMIC DNA]</scope>
    <source>
        <strain evidence="6">DSM 9187 / TA4</strain>
    </source>
</reference>
<evidence type="ECO:0000313" key="6">
    <source>
        <dbReference type="Proteomes" id="UP000009073"/>
    </source>
</evidence>
<keyword evidence="3" id="KW-0804">Transcription</keyword>
<dbReference type="PROSITE" id="PS50932">
    <property type="entry name" value="HTH_LACI_2"/>
    <property type="match status" value="1"/>
</dbReference>
<dbReference type="InterPro" id="IPR046335">
    <property type="entry name" value="LacI/GalR-like_sensor"/>
</dbReference>
<name>C4L8I6_TOLAT</name>
<dbReference type="CDD" id="cd01575">
    <property type="entry name" value="PBP1_GntR"/>
    <property type="match status" value="1"/>
</dbReference>
<accession>C4L8I6</accession>
<dbReference type="Gene3D" id="3.40.50.2300">
    <property type="match status" value="2"/>
</dbReference>
<protein>
    <submittedName>
        <fullName evidence="5">Transcriptional regulator, LacI family</fullName>
    </submittedName>
</protein>
<dbReference type="SUPFAM" id="SSF53822">
    <property type="entry name" value="Periplasmic binding protein-like I"/>
    <property type="match status" value="1"/>
</dbReference>
<keyword evidence="6" id="KW-1185">Reference proteome</keyword>
<reference evidence="6" key="1">
    <citation type="submission" date="2009-05" db="EMBL/GenBank/DDBJ databases">
        <title>Complete sequence of Tolumonas auensis DSM 9187.</title>
        <authorList>
            <consortium name="US DOE Joint Genome Institute"/>
            <person name="Lucas S."/>
            <person name="Copeland A."/>
            <person name="Lapidus A."/>
            <person name="Glavina del Rio T."/>
            <person name="Tice H."/>
            <person name="Bruce D."/>
            <person name="Goodwin L."/>
            <person name="Pitluck S."/>
            <person name="Chertkov O."/>
            <person name="Brettin T."/>
            <person name="Detter J.C."/>
            <person name="Han C."/>
            <person name="Larimer F."/>
            <person name="Land M."/>
            <person name="Hauser L."/>
            <person name="Kyrpides N."/>
            <person name="Mikhailova N."/>
            <person name="Spring S."/>
            <person name="Beller H."/>
        </authorList>
    </citation>
    <scope>NUCLEOTIDE SEQUENCE [LARGE SCALE GENOMIC DNA]</scope>
    <source>
        <strain evidence="6">DSM 9187 / TA4</strain>
    </source>
</reference>
<sequence>MKNHRITLQDIANLADVTKMTVSRYIKSPNLVAPETRKRISEIMEEINYIPNRAPSMLLNTKSYTIGVLIPSFRNHLFSDLLAGIESVTTPKQYQTLIANYNYSPEEEEEKIINLLSYNIDGIILCEKNHSIKAVKYLRSSNIPIVEVMDSEGPCLDMEVGYDNKKASFDMTKTMIENKKRKQVVYFGSQDDRRDELRFQGYTLGVREYGLKPYIISPKTISSIEIGEYLCKEAFEKYPGMDGAICTNDDIAVGVLLYCKKNKISVPDEFSIAGFNGLEIGRRMIPSIASVVTPRFQVGKTAAEILLNKITNENFNSHSIELGYQIYLGETI</sequence>
<evidence type="ECO:0000259" key="4">
    <source>
        <dbReference type="PROSITE" id="PS50932"/>
    </source>
</evidence>
<organism evidence="5 6">
    <name type="scientific">Tolumonas auensis (strain DSM 9187 / NBRC 110442 / TA 4)</name>
    <dbReference type="NCBI Taxonomy" id="595494"/>
    <lineage>
        <taxon>Bacteria</taxon>
        <taxon>Pseudomonadati</taxon>
        <taxon>Pseudomonadota</taxon>
        <taxon>Gammaproteobacteria</taxon>
        <taxon>Aeromonadales</taxon>
        <taxon>Aeromonadaceae</taxon>
        <taxon>Tolumonas</taxon>
    </lineage>
</organism>
<dbReference type="eggNOG" id="COG1609">
    <property type="taxonomic scope" value="Bacteria"/>
</dbReference>
<dbReference type="PROSITE" id="PS00356">
    <property type="entry name" value="HTH_LACI_1"/>
    <property type="match status" value="1"/>
</dbReference>
<dbReference type="PANTHER" id="PTHR30146:SF37">
    <property type="entry name" value="HTH-TYPE TRANSCRIPTIONAL REGULATOR IDNR"/>
    <property type="match status" value="1"/>
</dbReference>
<evidence type="ECO:0000256" key="1">
    <source>
        <dbReference type="ARBA" id="ARBA00023015"/>
    </source>
</evidence>
<dbReference type="GO" id="GO:0003700">
    <property type="term" value="F:DNA-binding transcription factor activity"/>
    <property type="evidence" value="ECO:0007669"/>
    <property type="project" value="TreeGrafter"/>
</dbReference>
<dbReference type="Proteomes" id="UP000009073">
    <property type="component" value="Chromosome"/>
</dbReference>
<dbReference type="CDD" id="cd01392">
    <property type="entry name" value="HTH_LacI"/>
    <property type="match status" value="1"/>
</dbReference>
<evidence type="ECO:0000256" key="3">
    <source>
        <dbReference type="ARBA" id="ARBA00023163"/>
    </source>
</evidence>
<dbReference type="PANTHER" id="PTHR30146">
    <property type="entry name" value="LACI-RELATED TRANSCRIPTIONAL REPRESSOR"/>
    <property type="match status" value="1"/>
</dbReference>
<dbReference type="GO" id="GO:0000976">
    <property type="term" value="F:transcription cis-regulatory region binding"/>
    <property type="evidence" value="ECO:0007669"/>
    <property type="project" value="TreeGrafter"/>
</dbReference>
<dbReference type="RefSeq" id="WP_012728455.1">
    <property type="nucleotide sequence ID" value="NC_012691.1"/>
</dbReference>
<keyword evidence="1" id="KW-0805">Transcription regulation</keyword>